<protein>
    <recommendedName>
        <fullName evidence="10">1-deoxy-D-xylulose-5-phosphate synthase</fullName>
        <ecNumber evidence="10">2.2.1.7</ecNumber>
    </recommendedName>
    <alternativeName>
        <fullName evidence="10">1-deoxyxylulose-5-phosphate synthase</fullName>
        <shortName evidence="10">DXP synthase</shortName>
        <shortName evidence="10">DXPS</shortName>
    </alternativeName>
</protein>
<feature type="binding site" evidence="10">
    <location>
        <position position="138"/>
    </location>
    <ligand>
        <name>Mg(2+)</name>
        <dbReference type="ChEBI" id="CHEBI:18420"/>
    </ligand>
</feature>
<dbReference type="SUPFAM" id="SSF52518">
    <property type="entry name" value="Thiamin diphosphate-binding fold (THDP-binding)"/>
    <property type="match status" value="2"/>
</dbReference>
<evidence type="ECO:0000256" key="3">
    <source>
        <dbReference type="ARBA" id="ARBA00011738"/>
    </source>
</evidence>
<comment type="catalytic activity">
    <reaction evidence="10">
        <text>D-glyceraldehyde 3-phosphate + pyruvate + H(+) = 1-deoxy-D-xylulose 5-phosphate + CO2</text>
        <dbReference type="Rhea" id="RHEA:12605"/>
        <dbReference type="ChEBI" id="CHEBI:15361"/>
        <dbReference type="ChEBI" id="CHEBI:15378"/>
        <dbReference type="ChEBI" id="CHEBI:16526"/>
        <dbReference type="ChEBI" id="CHEBI:57792"/>
        <dbReference type="ChEBI" id="CHEBI:59776"/>
        <dbReference type="EC" id="2.2.1.7"/>
    </reaction>
</comment>
<evidence type="ECO:0000256" key="2">
    <source>
        <dbReference type="ARBA" id="ARBA00011081"/>
    </source>
</evidence>
<evidence type="ECO:0000256" key="4">
    <source>
        <dbReference type="ARBA" id="ARBA00022679"/>
    </source>
</evidence>
<dbReference type="SUPFAM" id="SSF52922">
    <property type="entry name" value="TK C-terminal domain-like"/>
    <property type="match status" value="1"/>
</dbReference>
<comment type="caution">
    <text evidence="12">The sequence shown here is derived from an EMBL/GenBank/DDBJ whole genome shotgun (WGS) entry which is preliminary data.</text>
</comment>
<feature type="binding site" evidence="10">
    <location>
        <position position="66"/>
    </location>
    <ligand>
        <name>thiamine diphosphate</name>
        <dbReference type="ChEBI" id="CHEBI:58937"/>
    </ligand>
</feature>
<feature type="domain" description="Transketolase-like pyrimidine-binding" evidence="11">
    <location>
        <begin position="263"/>
        <end position="427"/>
    </location>
</feature>
<dbReference type="PANTHER" id="PTHR43322:SF5">
    <property type="entry name" value="1-DEOXY-D-XYLULOSE-5-PHOSPHATE SYNTHASE, CHLOROPLASTIC"/>
    <property type="match status" value="1"/>
</dbReference>
<dbReference type="EMBL" id="JALBUS010000011">
    <property type="protein sequence ID" value="MDX8417727.1"/>
    <property type="molecule type" value="Genomic_DNA"/>
</dbReference>
<keyword evidence="8 10" id="KW-0786">Thiamine pyrophosphate</keyword>
<dbReference type="PANTHER" id="PTHR43322">
    <property type="entry name" value="1-D-DEOXYXYLULOSE 5-PHOSPHATE SYNTHASE-RELATED"/>
    <property type="match status" value="1"/>
</dbReference>
<keyword evidence="6 10" id="KW-0460">Magnesium</keyword>
<proteinExistence type="inferred from homology"/>
<feature type="binding site" evidence="10">
    <location>
        <position position="314"/>
    </location>
    <ligand>
        <name>thiamine diphosphate</name>
        <dbReference type="ChEBI" id="CHEBI:58937"/>
    </ligand>
</feature>
<dbReference type="CDD" id="cd02007">
    <property type="entry name" value="TPP_DXS"/>
    <property type="match status" value="1"/>
</dbReference>
<keyword evidence="7 10" id="KW-0784">Thiamine biosynthesis</keyword>
<dbReference type="SMART" id="SM00861">
    <property type="entry name" value="Transket_pyr"/>
    <property type="match status" value="1"/>
</dbReference>
<organism evidence="12 13">
    <name type="scientific">Absicoccus intestinalis</name>
    <dbReference type="NCBI Taxonomy" id="2926319"/>
    <lineage>
        <taxon>Bacteria</taxon>
        <taxon>Bacillati</taxon>
        <taxon>Bacillota</taxon>
        <taxon>Erysipelotrichia</taxon>
        <taxon>Erysipelotrichales</taxon>
        <taxon>Erysipelotrichaceae</taxon>
        <taxon>Absicoccus</taxon>
    </lineage>
</organism>
<comment type="pathway">
    <text evidence="1 10">Metabolic intermediate biosynthesis; 1-deoxy-D-xylulose 5-phosphate biosynthesis; 1-deoxy-D-xylulose 5-phosphate from D-glyceraldehyde 3-phosphate and pyruvate: step 1/1.</text>
</comment>
<evidence type="ECO:0000256" key="8">
    <source>
        <dbReference type="ARBA" id="ARBA00023052"/>
    </source>
</evidence>
<evidence type="ECO:0000256" key="9">
    <source>
        <dbReference type="ARBA" id="ARBA00023229"/>
    </source>
</evidence>
<dbReference type="InterPro" id="IPR009014">
    <property type="entry name" value="Transketo_C/PFOR_II"/>
</dbReference>
<evidence type="ECO:0000256" key="5">
    <source>
        <dbReference type="ARBA" id="ARBA00022723"/>
    </source>
</evidence>
<dbReference type="NCBIfam" id="NF003933">
    <property type="entry name" value="PRK05444.2-2"/>
    <property type="match status" value="1"/>
</dbReference>
<name>A0ABU4WME0_9FIRM</name>
<evidence type="ECO:0000256" key="1">
    <source>
        <dbReference type="ARBA" id="ARBA00004980"/>
    </source>
</evidence>
<gene>
    <name evidence="10" type="primary">dxs</name>
    <name evidence="12" type="ORF">MOZ64_07720</name>
</gene>
<feature type="binding site" evidence="10">
    <location>
        <begin position="139"/>
        <end position="140"/>
    </location>
    <ligand>
        <name>thiamine diphosphate</name>
        <dbReference type="ChEBI" id="CHEBI:58937"/>
    </ligand>
</feature>
<dbReference type="EC" id="2.2.1.7" evidence="10"/>
<evidence type="ECO:0000256" key="7">
    <source>
        <dbReference type="ARBA" id="ARBA00022977"/>
    </source>
</evidence>
<evidence type="ECO:0000259" key="11">
    <source>
        <dbReference type="SMART" id="SM00861"/>
    </source>
</evidence>
<sequence length="563" mass="62303">MKTNHIQSLSLDELEKLAASIRAFLIQSISQTGGHLSSNLGVVELTIALHYVFHSPQDQMIFDVGHQSYTHKILTGRMDQFSTLRQKDGLSGFQKRKESIHDPWEAGHSSTSLSAALGLAIARDMQHKDHQVIAIIGDGALSGGMAFEALQDIGSKQRKMIIVCNDNRMSISENNAGFEKGFLDRSLFASCGLDYVGPLNGHDLKALIQTFESIKDHQGPIVVHVLTQKGKGYPLAEIDMEGNWHGVGPFDVASGKMKKKSGYSWSALMADALMELAQKNEKIVAITPAMAQGSKLYGFQKAFPDRFFDCGIAEQHAITMASAMAQGGIRPFVSVYSSFLQRAFDSLLHDASRMDLPIVIGLDRAGLVGADGETHQGVFDIRMMEMMPHMVLSQPKDGKEARDLLYTAFSQNHPFAIRYPRGSVEKTDTAFERIPIGSWTKEIVGSHPVCIVITYGSKVDVLIQKAKEENLSLVVVNARFFKPVDQNMLTELNRMDLPILVWETDQMGSLSDSVRRTIWKPITVFGIGDHFVEQGDIPSLEKAEQIDVDAVIKVVKQKNFRIL</sequence>
<keyword evidence="13" id="KW-1185">Reference proteome</keyword>
<feature type="binding site" evidence="10">
    <location>
        <begin position="107"/>
        <end position="109"/>
    </location>
    <ligand>
        <name>thiamine diphosphate</name>
        <dbReference type="ChEBI" id="CHEBI:58937"/>
    </ligand>
</feature>
<comment type="cofactor">
    <cofactor evidence="10">
        <name>Mg(2+)</name>
        <dbReference type="ChEBI" id="CHEBI:18420"/>
    </cofactor>
    <text evidence="10">Binds 1 Mg(2+) ion per subunit.</text>
</comment>
<dbReference type="InterPro" id="IPR049557">
    <property type="entry name" value="Transketolase_CS"/>
</dbReference>
<dbReference type="Gene3D" id="3.40.50.970">
    <property type="match status" value="2"/>
</dbReference>
<dbReference type="Pfam" id="PF02779">
    <property type="entry name" value="Transket_pyr"/>
    <property type="match status" value="1"/>
</dbReference>
<dbReference type="CDD" id="cd07033">
    <property type="entry name" value="TPP_PYR_DXS_TK_like"/>
    <property type="match status" value="1"/>
</dbReference>
<dbReference type="InterPro" id="IPR005475">
    <property type="entry name" value="Transketolase-like_Pyr-bd"/>
</dbReference>
<accession>A0ABU4WME0</accession>
<reference evidence="12 13" key="1">
    <citation type="submission" date="2022-03" db="EMBL/GenBank/DDBJ databases">
        <title>Novel taxa within the pig intestine.</title>
        <authorList>
            <person name="Wylensek D."/>
            <person name="Bishof K."/>
            <person name="Afrizal A."/>
            <person name="Clavel T."/>
        </authorList>
    </citation>
    <scope>NUCLEOTIDE SEQUENCE [LARGE SCALE GENOMIC DNA]</scope>
    <source>
        <strain evidence="12 13">Cla-KB-P134</strain>
    </source>
</reference>
<dbReference type="HAMAP" id="MF_00315">
    <property type="entry name" value="DXP_synth"/>
    <property type="match status" value="1"/>
</dbReference>
<dbReference type="InterPro" id="IPR029061">
    <property type="entry name" value="THDP-binding"/>
</dbReference>
<dbReference type="PROSITE" id="PS00801">
    <property type="entry name" value="TRANSKETOLASE_1"/>
    <property type="match status" value="1"/>
</dbReference>
<evidence type="ECO:0000256" key="6">
    <source>
        <dbReference type="ARBA" id="ARBA00022842"/>
    </source>
</evidence>
<dbReference type="Pfam" id="PF13292">
    <property type="entry name" value="DXP_synthase_N"/>
    <property type="match status" value="2"/>
</dbReference>
<dbReference type="Proteomes" id="UP001285244">
    <property type="component" value="Unassembled WGS sequence"/>
</dbReference>
<dbReference type="Gene3D" id="3.40.50.920">
    <property type="match status" value="1"/>
</dbReference>
<feature type="binding site" evidence="10">
    <location>
        <position position="233"/>
    </location>
    <ligand>
        <name>thiamine diphosphate</name>
        <dbReference type="ChEBI" id="CHEBI:58937"/>
    </ligand>
</feature>
<feature type="binding site" evidence="10">
    <location>
        <position position="167"/>
    </location>
    <ligand>
        <name>Mg(2+)</name>
        <dbReference type="ChEBI" id="CHEBI:18420"/>
    </ligand>
</feature>
<comment type="subunit">
    <text evidence="3 10">Homodimer.</text>
</comment>
<comment type="cofactor">
    <cofactor evidence="10">
        <name>thiamine diphosphate</name>
        <dbReference type="ChEBI" id="CHEBI:58937"/>
    </cofactor>
    <text evidence="10">Binds 1 thiamine pyrophosphate per subunit.</text>
</comment>
<comment type="function">
    <text evidence="10">Catalyzes the acyloin condensation reaction between C atoms 2 and 3 of pyruvate and glyceraldehyde 3-phosphate to yield 1-deoxy-D-xylulose-5-phosphate (DXP).</text>
</comment>
<feature type="binding site" evidence="10">
    <location>
        <position position="167"/>
    </location>
    <ligand>
        <name>thiamine diphosphate</name>
        <dbReference type="ChEBI" id="CHEBI:58937"/>
    </ligand>
</feature>
<evidence type="ECO:0000313" key="12">
    <source>
        <dbReference type="EMBL" id="MDX8417727.1"/>
    </source>
</evidence>
<evidence type="ECO:0000256" key="10">
    <source>
        <dbReference type="HAMAP-Rule" id="MF_00315"/>
    </source>
</evidence>
<dbReference type="RefSeq" id="WP_320326004.1">
    <property type="nucleotide sequence ID" value="NZ_JALBUS010000011.1"/>
</dbReference>
<keyword evidence="5 10" id="KW-0479">Metal-binding</keyword>
<dbReference type="InterPro" id="IPR005477">
    <property type="entry name" value="Dxylulose-5-P_synthase"/>
</dbReference>
<evidence type="ECO:0000313" key="13">
    <source>
        <dbReference type="Proteomes" id="UP001285244"/>
    </source>
</evidence>
<keyword evidence="9 10" id="KW-0414">Isoprene biosynthesis</keyword>
<dbReference type="GO" id="GO:0008661">
    <property type="term" value="F:1-deoxy-D-xylulose-5-phosphate synthase activity"/>
    <property type="evidence" value="ECO:0007669"/>
    <property type="project" value="UniProtKB-EC"/>
</dbReference>
<comment type="similarity">
    <text evidence="2 10">Belongs to the transketolase family. DXPS subfamily.</text>
</comment>
<keyword evidence="4 10" id="KW-0808">Transferase</keyword>